<comment type="caution">
    <text evidence="6">The sequence shown here is derived from an EMBL/GenBank/DDBJ whole genome shotgun (WGS) entry which is preliminary data.</text>
</comment>
<dbReference type="Gene3D" id="3.40.1090.10">
    <property type="entry name" value="Cytosolic phospholipase A2 catalytic domain"/>
    <property type="match status" value="1"/>
</dbReference>
<accession>N6WP68</accession>
<dbReference type="Pfam" id="PF01734">
    <property type="entry name" value="Patatin"/>
    <property type="match status" value="1"/>
</dbReference>
<dbReference type="InterPro" id="IPR002641">
    <property type="entry name" value="PNPLA_dom"/>
</dbReference>
<evidence type="ECO:0000256" key="2">
    <source>
        <dbReference type="ARBA" id="ARBA00022963"/>
    </source>
</evidence>
<dbReference type="Proteomes" id="UP000013165">
    <property type="component" value="Unassembled WGS sequence"/>
</dbReference>
<evidence type="ECO:0000313" key="6">
    <source>
        <dbReference type="EMBL" id="ENO12842.1"/>
    </source>
</evidence>
<dbReference type="GO" id="GO:0016042">
    <property type="term" value="P:lipid catabolic process"/>
    <property type="evidence" value="ECO:0007669"/>
    <property type="project" value="UniProtKB-UniRule"/>
</dbReference>
<dbReference type="PROSITE" id="PS51635">
    <property type="entry name" value="PNPLA"/>
    <property type="match status" value="1"/>
</dbReference>
<feature type="short sequence motif" description="GXSXG" evidence="4">
    <location>
        <begin position="40"/>
        <end position="44"/>
    </location>
</feature>
<dbReference type="EMBL" id="APLQ01000014">
    <property type="protein sequence ID" value="ENO12842.1"/>
    <property type="molecule type" value="Genomic_DNA"/>
</dbReference>
<dbReference type="OrthoDB" id="9798773at2"/>
<proteinExistence type="predicted"/>
<dbReference type="HOGENOM" id="CLU_042893_0_0_6"/>
<feature type="domain" description="PNPLA" evidence="5">
    <location>
        <begin position="5"/>
        <end position="216"/>
    </location>
</feature>
<evidence type="ECO:0000256" key="1">
    <source>
        <dbReference type="ARBA" id="ARBA00022801"/>
    </source>
</evidence>
<dbReference type="eggNOG" id="COG1752">
    <property type="taxonomic scope" value="Bacteria"/>
</dbReference>
<evidence type="ECO:0000256" key="4">
    <source>
        <dbReference type="PROSITE-ProRule" id="PRU01161"/>
    </source>
</evidence>
<dbReference type="GO" id="GO:0016787">
    <property type="term" value="F:hydrolase activity"/>
    <property type="evidence" value="ECO:0007669"/>
    <property type="project" value="UniProtKB-UniRule"/>
</dbReference>
<dbReference type="RefSeq" id="WP_004581072.1">
    <property type="nucleotide sequence ID" value="NZ_AP028878.1"/>
</dbReference>
<feature type="active site" description="Proton acceptor" evidence="4">
    <location>
        <position position="203"/>
    </location>
</feature>
<organism evidence="6 7">
    <name type="scientific">Marinobacter nanhaiticus D15-8W</name>
    <dbReference type="NCBI Taxonomy" id="626887"/>
    <lineage>
        <taxon>Bacteria</taxon>
        <taxon>Pseudomonadati</taxon>
        <taxon>Pseudomonadota</taxon>
        <taxon>Gammaproteobacteria</taxon>
        <taxon>Pseudomonadales</taxon>
        <taxon>Marinobacteraceae</taxon>
        <taxon>Marinobacter</taxon>
    </lineage>
</organism>
<keyword evidence="1 4" id="KW-0378">Hydrolase</keyword>
<evidence type="ECO:0000259" key="5">
    <source>
        <dbReference type="PROSITE" id="PS51635"/>
    </source>
</evidence>
<dbReference type="PANTHER" id="PTHR14226:SF57">
    <property type="entry name" value="BLR7027 PROTEIN"/>
    <property type="match status" value="1"/>
</dbReference>
<dbReference type="SUPFAM" id="SSF52151">
    <property type="entry name" value="FabD/lysophospholipase-like"/>
    <property type="match status" value="1"/>
</dbReference>
<evidence type="ECO:0000313" key="7">
    <source>
        <dbReference type="Proteomes" id="UP000013165"/>
    </source>
</evidence>
<sequence length="376" mass="41005">MDTGVVLTGGGARAAYQVGVLKGISDIFPDWAHPFRVIVGTSAGAINAVALAGGGGVFRHNITKLEQIWSELTIDQIYKANSYDILRNMTDIARRMISGAYDESPMALLNNSPLKALLKREVDFGQARAAIAAGNIAALGVNACGYTTGQSICFFEGAPSIAGWAIGQRAGVRTELGLDHVLASSAIPTLFRPVRINREYFGDGVTRQMAHISPALRLGASKVLVIGVSANNICPPKRPKTPEVADLGHVIAHVFNGMFLDTLDYDIDRLRLINQLLELVPEDKLQESKLDLKPVRLLEISPSEDMGELATRYLNRIPMVLRRFAGASRDAHSSGSSLVSYLMFDQGFCRELIRMGYEDAQRQSRQIEQFFKADAN</sequence>
<dbReference type="PATRIC" id="fig|626887.3.peg.3124"/>
<gene>
    <name evidence="6" type="ORF">J057_15630</name>
</gene>
<dbReference type="InterPro" id="IPR016035">
    <property type="entry name" value="Acyl_Trfase/lysoPLipase"/>
</dbReference>
<keyword evidence="3 4" id="KW-0443">Lipid metabolism</keyword>
<comment type="caution">
    <text evidence="4">Lacks conserved residue(s) required for the propagation of feature annotation.</text>
</comment>
<dbReference type="AlphaFoldDB" id="N6WP68"/>
<protein>
    <submittedName>
        <fullName evidence="6">Patatin-like phospholipase family protein</fullName>
    </submittedName>
</protein>
<name>N6WP68_9GAMM</name>
<keyword evidence="2 4" id="KW-0442">Lipid degradation</keyword>
<dbReference type="STRING" id="626887.J057_15630"/>
<keyword evidence="7" id="KW-1185">Reference proteome</keyword>
<reference evidence="6 7" key="1">
    <citation type="journal article" date="2013" name="Genome Announc.">
        <title>Genome Sequence of the Polycyclic Aromatic Hydrocarbon-Degrading Bacterium Strain Marinobacter nanhaiticus D15-8WT.</title>
        <authorList>
            <person name="Cui Z."/>
            <person name="Gao W."/>
            <person name="Li Q."/>
            <person name="Xu G."/>
            <person name="Zheng L."/>
        </authorList>
    </citation>
    <scope>NUCLEOTIDE SEQUENCE [LARGE SCALE GENOMIC DNA]</scope>
    <source>
        <strain evidence="6 7">D15-8W</strain>
    </source>
</reference>
<dbReference type="PANTHER" id="PTHR14226">
    <property type="entry name" value="NEUROPATHY TARGET ESTERASE/SWISS CHEESE D.MELANOGASTER"/>
    <property type="match status" value="1"/>
</dbReference>
<dbReference type="InterPro" id="IPR050301">
    <property type="entry name" value="NTE"/>
</dbReference>
<evidence type="ECO:0000256" key="3">
    <source>
        <dbReference type="ARBA" id="ARBA00023098"/>
    </source>
</evidence>
<feature type="active site" description="Nucleophile" evidence="4">
    <location>
        <position position="42"/>
    </location>
</feature>